<gene>
    <name evidence="2" type="ORF">KNW02_06510</name>
</gene>
<accession>A0ABS6AGQ9</accession>
<keyword evidence="3" id="KW-1185">Reference proteome</keyword>
<feature type="domain" description="3'-5' exoribonuclease Rv2179c-like" evidence="1">
    <location>
        <begin position="29"/>
        <end position="205"/>
    </location>
</feature>
<dbReference type="Proteomes" id="UP001166191">
    <property type="component" value="Unassembled WGS sequence"/>
</dbReference>
<reference evidence="2" key="1">
    <citation type="submission" date="2021-06" db="EMBL/GenBank/DDBJ databases">
        <title>Paracoccus bacterium XHP0099 sp. nov., isolated from the surface waters of the Yellow Sea.</title>
        <authorList>
            <person name="Xue H."/>
            <person name="Zhang D."/>
        </authorList>
    </citation>
    <scope>NUCLEOTIDE SEQUENCE</scope>
    <source>
        <strain evidence="2">XHP0099</strain>
    </source>
</reference>
<comment type="caution">
    <text evidence="2">The sequence shown here is derived from an EMBL/GenBank/DDBJ whole genome shotgun (WGS) entry which is preliminary data.</text>
</comment>
<dbReference type="Pfam" id="PF16473">
    <property type="entry name" value="Rv2179c-like"/>
    <property type="match status" value="1"/>
</dbReference>
<dbReference type="InterPro" id="IPR033390">
    <property type="entry name" value="Rv2179c-like"/>
</dbReference>
<dbReference type="RefSeq" id="WP_216032451.1">
    <property type="nucleotide sequence ID" value="NZ_JAHKNG010000007.1"/>
</dbReference>
<evidence type="ECO:0000259" key="1">
    <source>
        <dbReference type="Pfam" id="PF16473"/>
    </source>
</evidence>
<name>A0ABS6AGQ9_9RHOB</name>
<sequence>MRIIQRTDKGDLTKLVDEVTLPYDVYFSADIETDGAIPGPNSILSIGITYAGTFDGETFSAPVDYETTFYRELKPISDEFDPKALEVNGFDRDRLKVEGTDPQEAMSQAAEWITKVAGAGDPILVAYPLSFDWSWLYWYFVRFSKTGSPFGYSRCFDIKTAIAVKHSRTIVTSGRDRIPSFMKPDLKHTHHALDDAIEQAMIFSKLFTKSEK</sequence>
<proteinExistence type="predicted"/>
<organism evidence="2 3">
    <name type="scientific">Paracoccus marinaquae</name>
    <dbReference type="NCBI Taxonomy" id="2841926"/>
    <lineage>
        <taxon>Bacteria</taxon>
        <taxon>Pseudomonadati</taxon>
        <taxon>Pseudomonadota</taxon>
        <taxon>Alphaproteobacteria</taxon>
        <taxon>Rhodobacterales</taxon>
        <taxon>Paracoccaceae</taxon>
        <taxon>Paracoccus</taxon>
    </lineage>
</organism>
<dbReference type="EMBL" id="JAHKNG010000007">
    <property type="protein sequence ID" value="MBU3029774.1"/>
    <property type="molecule type" value="Genomic_DNA"/>
</dbReference>
<evidence type="ECO:0000313" key="2">
    <source>
        <dbReference type="EMBL" id="MBU3029774.1"/>
    </source>
</evidence>
<protein>
    <submittedName>
        <fullName evidence="2">3'-5' exoribonuclease</fullName>
    </submittedName>
</protein>
<evidence type="ECO:0000313" key="3">
    <source>
        <dbReference type="Proteomes" id="UP001166191"/>
    </source>
</evidence>